<gene>
    <name evidence="3" type="ORF">KM029_08630</name>
</gene>
<dbReference type="EMBL" id="CP076128">
    <property type="protein sequence ID" value="QWG08992.1"/>
    <property type="molecule type" value="Genomic_DNA"/>
</dbReference>
<dbReference type="InterPro" id="IPR008988">
    <property type="entry name" value="Transcriptional_repressor_C"/>
</dbReference>
<dbReference type="Gene3D" id="2.30.30.90">
    <property type="match status" value="1"/>
</dbReference>
<accession>A0ABX8H103</accession>
<evidence type="ECO:0000256" key="1">
    <source>
        <dbReference type="ARBA" id="ARBA00023004"/>
    </source>
</evidence>
<dbReference type="InterPro" id="IPR007167">
    <property type="entry name" value="Fe-transptr_FeoA-like"/>
</dbReference>
<dbReference type="Pfam" id="PF04023">
    <property type="entry name" value="FeoA"/>
    <property type="match status" value="1"/>
</dbReference>
<keyword evidence="4" id="KW-1185">Reference proteome</keyword>
<keyword evidence="1" id="KW-0408">Iron</keyword>
<evidence type="ECO:0000259" key="2">
    <source>
        <dbReference type="SMART" id="SM00899"/>
    </source>
</evidence>
<evidence type="ECO:0000313" key="3">
    <source>
        <dbReference type="EMBL" id="QWG08992.1"/>
    </source>
</evidence>
<dbReference type="Proteomes" id="UP000682802">
    <property type="component" value="Chromosome 1"/>
</dbReference>
<dbReference type="RefSeq" id="WP_144072899.1">
    <property type="nucleotide sequence ID" value="NZ_CP076128.1"/>
</dbReference>
<feature type="domain" description="Ferrous iron transporter FeoA-like" evidence="2">
    <location>
        <begin position="8"/>
        <end position="79"/>
    </location>
</feature>
<evidence type="ECO:0000313" key="4">
    <source>
        <dbReference type="Proteomes" id="UP000682802"/>
    </source>
</evidence>
<dbReference type="SMART" id="SM00899">
    <property type="entry name" value="FeoA"/>
    <property type="match status" value="1"/>
</dbReference>
<name>A0ABX8H103_9BACT</name>
<protein>
    <submittedName>
        <fullName evidence="3">Ferrous iron transport protein A</fullName>
    </submittedName>
</protein>
<proteinExistence type="predicted"/>
<dbReference type="InterPro" id="IPR038157">
    <property type="entry name" value="FeoA_core_dom"/>
</dbReference>
<dbReference type="SUPFAM" id="SSF50037">
    <property type="entry name" value="C-terminal domain of transcriptional repressors"/>
    <property type="match status" value="1"/>
</dbReference>
<sequence>MNNKTNTISIDALAIGSYGIIKEFHDKVVGSRLIDLGLFPGKKIKVLRKAPFGGALYIKSGQQSFALGLTEAKTVFATPEVI</sequence>
<organism evidence="3 4">
    <name type="scientific">Flammeovirga kamogawensis</name>
    <dbReference type="NCBI Taxonomy" id="373891"/>
    <lineage>
        <taxon>Bacteria</taxon>
        <taxon>Pseudomonadati</taxon>
        <taxon>Bacteroidota</taxon>
        <taxon>Cytophagia</taxon>
        <taxon>Cytophagales</taxon>
        <taxon>Flammeovirgaceae</taxon>
        <taxon>Flammeovirga</taxon>
    </lineage>
</organism>
<reference evidence="3 4" key="1">
    <citation type="submission" date="2021-05" db="EMBL/GenBank/DDBJ databases">
        <title>Comparative genomic studies on the polysaccharide-degrading batcterial strains of the Flammeovirga genus.</title>
        <authorList>
            <person name="Zewei F."/>
            <person name="Zheng Z."/>
            <person name="Yu L."/>
            <person name="Ruyue G."/>
            <person name="Yanhong M."/>
            <person name="Yuanyuan C."/>
            <person name="Jingyan G."/>
            <person name="Wenjun H."/>
        </authorList>
    </citation>
    <scope>NUCLEOTIDE SEQUENCE [LARGE SCALE GENOMIC DNA]</scope>
    <source>
        <strain evidence="3 4">YS10</strain>
    </source>
</reference>